<dbReference type="PATRIC" id="fig|1339350.3.peg.570"/>
<reference evidence="1 2" key="1">
    <citation type="submission" date="2014-04" db="EMBL/GenBank/DDBJ databases">
        <authorList>
            <person name="Sears C."/>
            <person name="Carroll K."/>
            <person name="Sack B.R."/>
            <person name="Qadri F."/>
            <person name="Myers L.L."/>
            <person name="Chung G.-T."/>
            <person name="Escheverria P."/>
            <person name="Fraser C.M."/>
            <person name="Sadzewicz L."/>
            <person name="Shefchek K.A."/>
            <person name="Tallon L."/>
            <person name="Das S.P."/>
            <person name="Daugherty S."/>
            <person name="Mongodin E.F."/>
        </authorList>
    </citation>
    <scope>NUCLEOTIDE SEQUENCE [LARGE SCALE GENOMIC DNA]</scope>
    <source>
        <strain evidence="2">3775 SL(B) 10 (iv)</strain>
    </source>
</reference>
<protein>
    <submittedName>
        <fullName evidence="1">Uncharacterized protein</fullName>
    </submittedName>
</protein>
<sequence length="83" mass="9618">MAAHMKKTEWDNIPEWAIYALEYGTEEDGSLNEEERAMIEKFIGTHFPKGYTMSVDWDACNEFDRYPAFGEPCKTCKVLFVSP</sequence>
<comment type="caution">
    <text evidence="1">The sequence shown here is derived from an EMBL/GenBank/DDBJ whole genome shotgun (WGS) entry which is preliminary data.</text>
</comment>
<evidence type="ECO:0000313" key="1">
    <source>
        <dbReference type="EMBL" id="KDS33426.1"/>
    </source>
</evidence>
<organism evidence="1 2">
    <name type="scientific">Phocaeicola vulgatus str. 3775 SL</name>
    <name type="common">B</name>
    <name type="synonym">iv</name>
    <dbReference type="NCBI Taxonomy" id="1339350"/>
    <lineage>
        <taxon>Bacteria</taxon>
        <taxon>Pseudomonadati</taxon>
        <taxon>Bacteroidota</taxon>
        <taxon>Bacteroidia</taxon>
        <taxon>Bacteroidales</taxon>
        <taxon>Bacteroidaceae</taxon>
        <taxon>Phocaeicola</taxon>
    </lineage>
</organism>
<evidence type="ECO:0000313" key="2">
    <source>
        <dbReference type="Proteomes" id="UP000028134"/>
    </source>
</evidence>
<accession>A0A078RFB6</accession>
<dbReference type="Proteomes" id="UP000028134">
    <property type="component" value="Unassembled WGS sequence"/>
</dbReference>
<dbReference type="EMBL" id="JNHI01000002">
    <property type="protein sequence ID" value="KDS33426.1"/>
    <property type="molecule type" value="Genomic_DNA"/>
</dbReference>
<proteinExistence type="predicted"/>
<name>A0A078RFB6_PHOVU</name>
<dbReference type="AlphaFoldDB" id="A0A078RFB6"/>
<gene>
    <name evidence="1" type="ORF">M097_0591</name>
</gene>
<dbReference type="RefSeq" id="WP_080704529.1">
    <property type="nucleotide sequence ID" value="NZ_JNHI01000002.1"/>
</dbReference>